<protein>
    <recommendedName>
        <fullName evidence="3">EGF-like domain-containing protein</fullName>
    </recommendedName>
</protein>
<feature type="disulfide bond" evidence="1">
    <location>
        <begin position="49"/>
        <end position="58"/>
    </location>
</feature>
<dbReference type="SMART" id="SM00181">
    <property type="entry name" value="EGF"/>
    <property type="match status" value="1"/>
</dbReference>
<feature type="signal peptide" evidence="2">
    <location>
        <begin position="1"/>
        <end position="19"/>
    </location>
</feature>
<evidence type="ECO:0000313" key="5">
    <source>
        <dbReference type="Proteomes" id="UP001497497"/>
    </source>
</evidence>
<name>A0AAV2IEH4_LYMST</name>
<evidence type="ECO:0000313" key="4">
    <source>
        <dbReference type="EMBL" id="CAL1544031.1"/>
    </source>
</evidence>
<dbReference type="AlphaFoldDB" id="A0AAV2IEH4"/>
<proteinExistence type="predicted"/>
<feature type="domain" description="EGF-like" evidence="3">
    <location>
        <begin position="23"/>
        <end position="59"/>
    </location>
</feature>
<reference evidence="4 5" key="1">
    <citation type="submission" date="2024-04" db="EMBL/GenBank/DDBJ databases">
        <authorList>
            <consortium name="Genoscope - CEA"/>
            <person name="William W."/>
        </authorList>
    </citation>
    <scope>NUCLEOTIDE SEQUENCE [LARGE SCALE GENOMIC DNA]</scope>
</reference>
<organism evidence="4 5">
    <name type="scientific">Lymnaea stagnalis</name>
    <name type="common">Great pond snail</name>
    <name type="synonym">Helix stagnalis</name>
    <dbReference type="NCBI Taxonomy" id="6523"/>
    <lineage>
        <taxon>Eukaryota</taxon>
        <taxon>Metazoa</taxon>
        <taxon>Spiralia</taxon>
        <taxon>Lophotrochozoa</taxon>
        <taxon>Mollusca</taxon>
        <taxon>Gastropoda</taxon>
        <taxon>Heterobranchia</taxon>
        <taxon>Euthyneura</taxon>
        <taxon>Panpulmonata</taxon>
        <taxon>Hygrophila</taxon>
        <taxon>Lymnaeoidea</taxon>
        <taxon>Lymnaeidae</taxon>
        <taxon>Lymnaea</taxon>
    </lineage>
</organism>
<feature type="chain" id="PRO_5043606843" description="EGF-like domain-containing protein" evidence="2">
    <location>
        <begin position="20"/>
        <end position="62"/>
    </location>
</feature>
<sequence>MMRHLLLVGAAILIFVSDAQVYGEDPCQIVRCSYGANCIAYGDTAICECPFGYSGIRCQDPS</sequence>
<dbReference type="Proteomes" id="UP001497497">
    <property type="component" value="Unassembled WGS sequence"/>
</dbReference>
<dbReference type="EMBL" id="CAXITT010000591">
    <property type="protein sequence ID" value="CAL1544031.1"/>
    <property type="molecule type" value="Genomic_DNA"/>
</dbReference>
<dbReference type="InterPro" id="IPR000742">
    <property type="entry name" value="EGF"/>
</dbReference>
<comment type="caution">
    <text evidence="1">Lacks conserved residue(s) required for the propagation of feature annotation.</text>
</comment>
<dbReference type="SUPFAM" id="SSF57196">
    <property type="entry name" value="EGF/Laminin"/>
    <property type="match status" value="1"/>
</dbReference>
<keyword evidence="2" id="KW-0732">Signal</keyword>
<keyword evidence="1" id="KW-1015">Disulfide bond</keyword>
<gene>
    <name evidence="4" type="ORF">GSLYS_00017544001</name>
</gene>
<keyword evidence="5" id="KW-1185">Reference proteome</keyword>
<comment type="caution">
    <text evidence="4">The sequence shown here is derived from an EMBL/GenBank/DDBJ whole genome shotgun (WGS) entry which is preliminary data.</text>
</comment>
<dbReference type="PROSITE" id="PS01186">
    <property type="entry name" value="EGF_2"/>
    <property type="match status" value="1"/>
</dbReference>
<evidence type="ECO:0000256" key="2">
    <source>
        <dbReference type="SAM" id="SignalP"/>
    </source>
</evidence>
<evidence type="ECO:0000256" key="1">
    <source>
        <dbReference type="PROSITE-ProRule" id="PRU00076"/>
    </source>
</evidence>
<dbReference type="Gene3D" id="2.10.25.10">
    <property type="entry name" value="Laminin"/>
    <property type="match status" value="1"/>
</dbReference>
<accession>A0AAV2IEH4</accession>
<dbReference type="Pfam" id="PF00008">
    <property type="entry name" value="EGF"/>
    <property type="match status" value="1"/>
</dbReference>
<dbReference type="PROSITE" id="PS50026">
    <property type="entry name" value="EGF_3"/>
    <property type="match status" value="1"/>
</dbReference>
<keyword evidence="1" id="KW-0245">EGF-like domain</keyword>
<dbReference type="PROSITE" id="PS00022">
    <property type="entry name" value="EGF_1"/>
    <property type="match status" value="1"/>
</dbReference>
<evidence type="ECO:0000259" key="3">
    <source>
        <dbReference type="PROSITE" id="PS50026"/>
    </source>
</evidence>